<dbReference type="EMBL" id="CM042016">
    <property type="protein sequence ID" value="KAI3699785.1"/>
    <property type="molecule type" value="Genomic_DNA"/>
</dbReference>
<sequence length="1190" mass="128311">MYGRWEGELWFHRWHMWPVPSSSTPSVAAPSSSFVLIDSNSLSKDGRTIHVGDCALFKPSHNSLPFVGLIRKLKVGKDNNLTLSVNWLYRPADIKLKEGASFEAAPNEVFYSFHKDEIPAASLLHPCKVSFLRKGVELPSGLSSFVCRRVYDIESNCLWWLTDQDYINSYLTQKRQEEVNKLLDKTRVEMYGGRSPKPLTGQQLKPSSDNVQNSSSSISSHAKSKKRDHGVHKSKVDDADSGQTKPEHIIKTEISKITDKGGLVDYQGVEKLIQLMRPENTDKKLDLSSRTFLVDVLSVTEKFDFLGRFVQLRGLSILDEWLQEIHKGKIGDGSPKENDKSVEDFLFSLLRALDRLPVNLHALQTCNVGKSVNHLRSHKNQEIQKKARSLVSTWKRRVEAEMTMIETKSSTSRGGSWPSRRSTSTSQPSPLKSQQPKVNDPAAKSPPSPASKMAATGGGGSPDMPSSGTKEGRSCSSNQSPNNSQSCSSDHGKTGGSSSLTKISSGVYNSRNSSNGFGTPGGQKGNLGKNQTEKDSSPTRHVSDVSIVDNGNSNNRNVPEPSEKQDEKVIGKTESLKEKDGMDGCDDAKSANVTVALPLDENGGSSSGVTPKQGKLYEASYSSINALVESCAKFSEASVCVSPSDDGGMNLLASVAAGEISRSDVSPVCSPPLPEDSCSANVAKLRREGTHGDSKDASFGCEVKPGEGNVRSESAIPIPVPVQIPIPTGMASDVKMEEKNVDDVKKNNVVLPESLKVETQINEESASWSSSDMHEDEKKPVNIRSKLLEESQAATTSCGDADLGVKFEEADDKKVRDSGTSVSRENVGKGEADVEDPDSGVKLTVGETETETGTGTGTTVKLDFDLNEDVPSDDGNDGNHALPSSNSPVNGNNGNRSPLITVPAKGPFYPSENLSRTKSELGWKGSAATSAFRPAVPDNRTTKPVRPLLDFDLNIGVDDSGQNNAPGNGLDLDLNASQESPEVVQFPPRAIPSNSNSSRGFDLNGPGMEESAGGEPVQQFPKKGMQFLSAVPNVRLNNNMDIGVNLSSWFPPNNTFTIPSIQDQSYVPAQRMLSSPVLQSTPAVVPFQYPFPFETNFPFPPVSTAYVDAPAGGPGHAPAPVCFPSQGQLVSMPYRPSYFMSLPGGSSNVGKWGSQGGGLDLNAGPGGGEDKSGLRQQAERARWRLGWWRR</sequence>
<organism evidence="1 2">
    <name type="scientific">Cichorium intybus</name>
    <name type="common">Chicory</name>
    <dbReference type="NCBI Taxonomy" id="13427"/>
    <lineage>
        <taxon>Eukaryota</taxon>
        <taxon>Viridiplantae</taxon>
        <taxon>Streptophyta</taxon>
        <taxon>Embryophyta</taxon>
        <taxon>Tracheophyta</taxon>
        <taxon>Spermatophyta</taxon>
        <taxon>Magnoliopsida</taxon>
        <taxon>eudicotyledons</taxon>
        <taxon>Gunneridae</taxon>
        <taxon>Pentapetalae</taxon>
        <taxon>asterids</taxon>
        <taxon>campanulids</taxon>
        <taxon>Asterales</taxon>
        <taxon>Asteraceae</taxon>
        <taxon>Cichorioideae</taxon>
        <taxon>Cichorieae</taxon>
        <taxon>Cichoriinae</taxon>
        <taxon>Cichorium</taxon>
    </lineage>
</organism>
<reference evidence="1 2" key="2">
    <citation type="journal article" date="2022" name="Mol. Ecol. Resour.">
        <title>The genomes of chicory, endive, great burdock and yacon provide insights into Asteraceae paleo-polyploidization history and plant inulin production.</title>
        <authorList>
            <person name="Fan W."/>
            <person name="Wang S."/>
            <person name="Wang H."/>
            <person name="Wang A."/>
            <person name="Jiang F."/>
            <person name="Liu H."/>
            <person name="Zhao H."/>
            <person name="Xu D."/>
            <person name="Zhang Y."/>
        </authorList>
    </citation>
    <scope>NUCLEOTIDE SEQUENCE [LARGE SCALE GENOMIC DNA]</scope>
    <source>
        <strain evidence="2">cv. Punajuju</strain>
        <tissue evidence="1">Leaves</tissue>
    </source>
</reference>
<keyword evidence="2" id="KW-1185">Reference proteome</keyword>
<gene>
    <name evidence="1" type="ORF">L2E82_44317</name>
</gene>
<evidence type="ECO:0000313" key="2">
    <source>
        <dbReference type="Proteomes" id="UP001055811"/>
    </source>
</evidence>
<accession>A0ACB8ZQ61</accession>
<proteinExistence type="predicted"/>
<protein>
    <submittedName>
        <fullName evidence="1">Uncharacterized protein</fullName>
    </submittedName>
</protein>
<evidence type="ECO:0000313" key="1">
    <source>
        <dbReference type="EMBL" id="KAI3699785.1"/>
    </source>
</evidence>
<reference evidence="2" key="1">
    <citation type="journal article" date="2022" name="Mol. Ecol. Resour.">
        <title>The genomes of chicory, endive, great burdock and yacon provide insights into Asteraceae palaeo-polyploidization history and plant inulin production.</title>
        <authorList>
            <person name="Fan W."/>
            <person name="Wang S."/>
            <person name="Wang H."/>
            <person name="Wang A."/>
            <person name="Jiang F."/>
            <person name="Liu H."/>
            <person name="Zhao H."/>
            <person name="Xu D."/>
            <person name="Zhang Y."/>
        </authorList>
    </citation>
    <scope>NUCLEOTIDE SEQUENCE [LARGE SCALE GENOMIC DNA]</scope>
    <source>
        <strain evidence="2">cv. Punajuju</strain>
    </source>
</reference>
<comment type="caution">
    <text evidence="1">The sequence shown here is derived from an EMBL/GenBank/DDBJ whole genome shotgun (WGS) entry which is preliminary data.</text>
</comment>
<dbReference type="Proteomes" id="UP001055811">
    <property type="component" value="Linkage Group LG08"/>
</dbReference>
<name>A0ACB8ZQ61_CICIN</name>